<evidence type="ECO:0000313" key="1">
    <source>
        <dbReference type="EMBL" id="GIJ62042.1"/>
    </source>
</evidence>
<gene>
    <name evidence="1" type="ORF">Vau01_095580</name>
</gene>
<keyword evidence="2" id="KW-1185">Reference proteome</keyword>
<dbReference type="Proteomes" id="UP000612585">
    <property type="component" value="Unassembled WGS sequence"/>
</dbReference>
<sequence length="153" mass="16446">MHRTTALTFDPAATQVWLRQPSDQFAAMTRADSLGVDDELTGPGVEGFLATVDDVLAAQPDGFRRRADITGVELWLIPDGEVLDQGALVTVDLANGVRLASLHQDIRDFANRDQRGIPAVLSALRHIANQASLVAGTYEAAHPEDAPHLAVSR</sequence>
<proteinExistence type="predicted"/>
<evidence type="ECO:0000313" key="2">
    <source>
        <dbReference type="Proteomes" id="UP000612585"/>
    </source>
</evidence>
<name>A0A8J3ZDL8_9ACTN</name>
<reference evidence="1" key="1">
    <citation type="submission" date="2021-01" db="EMBL/GenBank/DDBJ databases">
        <title>Whole genome shotgun sequence of Virgisporangium aurantiacum NBRC 16421.</title>
        <authorList>
            <person name="Komaki H."/>
            <person name="Tamura T."/>
        </authorList>
    </citation>
    <scope>NUCLEOTIDE SEQUENCE</scope>
    <source>
        <strain evidence="1">NBRC 16421</strain>
    </source>
</reference>
<dbReference type="EMBL" id="BOPG01000074">
    <property type="protein sequence ID" value="GIJ62042.1"/>
    <property type="molecule type" value="Genomic_DNA"/>
</dbReference>
<dbReference type="RefSeq" id="WP_204007416.1">
    <property type="nucleotide sequence ID" value="NZ_BOPG01000074.1"/>
</dbReference>
<comment type="caution">
    <text evidence="1">The sequence shown here is derived from an EMBL/GenBank/DDBJ whole genome shotgun (WGS) entry which is preliminary data.</text>
</comment>
<protein>
    <submittedName>
        <fullName evidence="1">Uncharacterized protein</fullName>
    </submittedName>
</protein>
<accession>A0A8J3ZDL8</accession>
<dbReference type="AlphaFoldDB" id="A0A8J3ZDL8"/>
<organism evidence="1 2">
    <name type="scientific">Virgisporangium aurantiacum</name>
    <dbReference type="NCBI Taxonomy" id="175570"/>
    <lineage>
        <taxon>Bacteria</taxon>
        <taxon>Bacillati</taxon>
        <taxon>Actinomycetota</taxon>
        <taxon>Actinomycetes</taxon>
        <taxon>Micromonosporales</taxon>
        <taxon>Micromonosporaceae</taxon>
        <taxon>Virgisporangium</taxon>
    </lineage>
</organism>